<reference evidence="3" key="2">
    <citation type="submission" date="2020-04" db="EMBL/GenBank/DDBJ databases">
        <authorList>
            <consortium name="NCBI Genome Project"/>
        </authorList>
    </citation>
    <scope>NUCLEOTIDE SEQUENCE</scope>
    <source>
        <strain evidence="3">CBS 304.34</strain>
    </source>
</reference>
<dbReference type="Proteomes" id="UP000504636">
    <property type="component" value="Unplaced"/>
</dbReference>
<sequence>MGAGDPMDVDEAGPSANEIEQIKDAFRPPLFKMGGSSHSEILAMPAPKPAQQAINTPLKFAHPNLFAPIQSSAHPLPNSLVTEFSLSWADSEVLHDTGSIQDAPSKAEVLKRLREPEETQRASWERKRFKAAGGNLAAYNRGFWGARVGLNRL</sequence>
<reference evidence="3" key="3">
    <citation type="submission" date="2025-04" db="UniProtKB">
        <authorList>
            <consortium name="RefSeq"/>
        </authorList>
    </citation>
    <scope>IDENTIFICATION</scope>
    <source>
        <strain evidence="3">CBS 304.34</strain>
    </source>
</reference>
<name>A0A6A6Y7X3_9PEZI</name>
<dbReference type="RefSeq" id="XP_033571744.1">
    <property type="nucleotide sequence ID" value="XM_033720926.1"/>
</dbReference>
<dbReference type="EMBL" id="MU003711">
    <property type="protein sequence ID" value="KAF2804780.1"/>
    <property type="molecule type" value="Genomic_DNA"/>
</dbReference>
<protein>
    <submittedName>
        <fullName evidence="1 3">Uncharacterized protein</fullName>
    </submittedName>
</protein>
<reference evidence="1 3" key="1">
    <citation type="journal article" date="2020" name="Stud. Mycol.">
        <title>101 Dothideomycetes genomes: a test case for predicting lifestyles and emergence of pathogens.</title>
        <authorList>
            <person name="Haridas S."/>
            <person name="Albert R."/>
            <person name="Binder M."/>
            <person name="Bloem J."/>
            <person name="Labutti K."/>
            <person name="Salamov A."/>
            <person name="Andreopoulos B."/>
            <person name="Baker S."/>
            <person name="Barry K."/>
            <person name="Bills G."/>
            <person name="Bluhm B."/>
            <person name="Cannon C."/>
            <person name="Castanera R."/>
            <person name="Culley D."/>
            <person name="Daum C."/>
            <person name="Ezra D."/>
            <person name="Gonzalez J."/>
            <person name="Henrissat B."/>
            <person name="Kuo A."/>
            <person name="Liang C."/>
            <person name="Lipzen A."/>
            <person name="Lutzoni F."/>
            <person name="Magnuson J."/>
            <person name="Mondo S."/>
            <person name="Nolan M."/>
            <person name="Ohm R."/>
            <person name="Pangilinan J."/>
            <person name="Park H.-J."/>
            <person name="Ramirez L."/>
            <person name="Alfaro M."/>
            <person name="Sun H."/>
            <person name="Tritt A."/>
            <person name="Yoshinaga Y."/>
            <person name="Zwiers L.-H."/>
            <person name="Turgeon B."/>
            <person name="Goodwin S."/>
            <person name="Spatafora J."/>
            <person name="Crous P."/>
            <person name="Grigoriev I."/>
        </authorList>
    </citation>
    <scope>NUCLEOTIDE SEQUENCE</scope>
    <source>
        <strain evidence="1 3">CBS 304.34</strain>
    </source>
</reference>
<evidence type="ECO:0000313" key="2">
    <source>
        <dbReference type="Proteomes" id="UP000504636"/>
    </source>
</evidence>
<keyword evidence="2" id="KW-1185">Reference proteome</keyword>
<evidence type="ECO:0000313" key="3">
    <source>
        <dbReference type="RefSeq" id="XP_033571744.1"/>
    </source>
</evidence>
<organism evidence="1">
    <name type="scientific">Mytilinidion resinicola</name>
    <dbReference type="NCBI Taxonomy" id="574789"/>
    <lineage>
        <taxon>Eukaryota</taxon>
        <taxon>Fungi</taxon>
        <taxon>Dikarya</taxon>
        <taxon>Ascomycota</taxon>
        <taxon>Pezizomycotina</taxon>
        <taxon>Dothideomycetes</taxon>
        <taxon>Pleosporomycetidae</taxon>
        <taxon>Mytilinidiales</taxon>
        <taxon>Mytilinidiaceae</taxon>
        <taxon>Mytilinidion</taxon>
    </lineage>
</organism>
<dbReference type="AlphaFoldDB" id="A0A6A6Y7X3"/>
<gene>
    <name evidence="1 3" type="ORF">BDZ99DRAFT_467039</name>
</gene>
<dbReference type="GeneID" id="54461819"/>
<evidence type="ECO:0000313" key="1">
    <source>
        <dbReference type="EMBL" id="KAF2804780.1"/>
    </source>
</evidence>
<accession>A0A6A6Y7X3</accession>
<proteinExistence type="predicted"/>